<sequence length="117" mass="12676">MSAGTVRWSSAGISSSSSFLRLSRSPLASSLLPLLLLLLLLLLLSLWAERNNLVRTAMACDGSCAGRWPHAHTHDAAAGGELVLLAPPAVVSWYCFGSMAYWLMNVCWDCLCSTYSR</sequence>
<evidence type="ECO:0000313" key="1">
    <source>
        <dbReference type="EMBL" id="CAK0869912.1"/>
    </source>
</evidence>
<protein>
    <submittedName>
        <fullName evidence="1">Uncharacterized protein</fullName>
    </submittedName>
</protein>
<dbReference type="EMBL" id="CAUYUJ010016902">
    <property type="protein sequence ID" value="CAK0869912.1"/>
    <property type="molecule type" value="Genomic_DNA"/>
</dbReference>
<proteinExistence type="predicted"/>
<organism evidence="1 2">
    <name type="scientific">Prorocentrum cordatum</name>
    <dbReference type="NCBI Taxonomy" id="2364126"/>
    <lineage>
        <taxon>Eukaryota</taxon>
        <taxon>Sar</taxon>
        <taxon>Alveolata</taxon>
        <taxon>Dinophyceae</taxon>
        <taxon>Prorocentrales</taxon>
        <taxon>Prorocentraceae</taxon>
        <taxon>Prorocentrum</taxon>
    </lineage>
</organism>
<reference evidence="1" key="1">
    <citation type="submission" date="2023-10" db="EMBL/GenBank/DDBJ databases">
        <authorList>
            <person name="Chen Y."/>
            <person name="Shah S."/>
            <person name="Dougan E. K."/>
            <person name="Thang M."/>
            <person name="Chan C."/>
        </authorList>
    </citation>
    <scope>NUCLEOTIDE SEQUENCE [LARGE SCALE GENOMIC DNA]</scope>
</reference>
<comment type="caution">
    <text evidence="1">The sequence shown here is derived from an EMBL/GenBank/DDBJ whole genome shotgun (WGS) entry which is preliminary data.</text>
</comment>
<evidence type="ECO:0000313" key="2">
    <source>
        <dbReference type="Proteomes" id="UP001189429"/>
    </source>
</evidence>
<gene>
    <name evidence="1" type="ORF">PCOR1329_LOCUS56142</name>
</gene>
<keyword evidence="2" id="KW-1185">Reference proteome</keyword>
<name>A0ABN9VAB0_9DINO</name>
<dbReference type="Proteomes" id="UP001189429">
    <property type="component" value="Unassembled WGS sequence"/>
</dbReference>
<accession>A0ABN9VAB0</accession>